<evidence type="ECO:0000256" key="1">
    <source>
        <dbReference type="ARBA" id="ARBA00007538"/>
    </source>
</evidence>
<dbReference type="InterPro" id="IPR042184">
    <property type="entry name" value="YqeY/Aim41_N"/>
</dbReference>
<dbReference type="GO" id="GO:0005739">
    <property type="term" value="C:mitochondrion"/>
    <property type="evidence" value="ECO:0007669"/>
    <property type="project" value="UniProtKB-SubCell"/>
</dbReference>
<dbReference type="PANTHER" id="PTHR28055:SF1">
    <property type="entry name" value="ALTERED INHERITANCE OF MITOCHONDRIA PROTEIN 41, MITOCHONDRIAL"/>
    <property type="match status" value="1"/>
</dbReference>
<dbReference type="OrthoDB" id="538640at2759"/>
<dbReference type="SUPFAM" id="SSF89095">
    <property type="entry name" value="GatB/YqeY motif"/>
    <property type="match status" value="1"/>
</dbReference>
<organism evidence="4 6">
    <name type="scientific">Candida glabrata</name>
    <name type="common">Yeast</name>
    <name type="synonym">Torulopsis glabrata</name>
    <dbReference type="NCBI Taxonomy" id="5478"/>
    <lineage>
        <taxon>Eukaryota</taxon>
        <taxon>Fungi</taxon>
        <taxon>Dikarya</taxon>
        <taxon>Ascomycota</taxon>
        <taxon>Saccharomycotina</taxon>
        <taxon>Saccharomycetes</taxon>
        <taxon>Saccharomycetales</taxon>
        <taxon>Saccharomycetaceae</taxon>
        <taxon>Nakaseomyces</taxon>
    </lineage>
</organism>
<dbReference type="Pfam" id="PF09424">
    <property type="entry name" value="YqeY"/>
    <property type="match status" value="1"/>
</dbReference>
<accession>A0A0W0D9P2</accession>
<comment type="similarity">
    <text evidence="1 3">Belongs to the AIM41 family.</text>
</comment>
<dbReference type="InterPro" id="IPR003789">
    <property type="entry name" value="Asn/Gln_tRNA_amidoTrase-B-like"/>
</dbReference>
<protein>
    <recommendedName>
        <fullName evidence="3">Altered inheritance of mitochondria protein 41</fullName>
    </recommendedName>
</protein>
<evidence type="ECO:0000256" key="3">
    <source>
        <dbReference type="RuleBase" id="RU365099"/>
    </source>
</evidence>
<dbReference type="Gene3D" id="1.10.1510.10">
    <property type="entry name" value="Uncharacterised protein YqeY/AIM41 PF09424, N-terminal domain"/>
    <property type="match status" value="1"/>
</dbReference>
<dbReference type="VEuPathDB" id="FungiDB:GWK60_L12529"/>
<comment type="subcellular location">
    <subcellularLocation>
        <location evidence="3">Mitochondrion</location>
    </subcellularLocation>
</comment>
<evidence type="ECO:0000313" key="4">
    <source>
        <dbReference type="EMBL" id="KTB01108.1"/>
    </source>
</evidence>
<sequence>MLRYSYTIAPRLRLVRYNSTIYNNVIGTLKKDLKEAMSTKDALKKTAIKSILSTIKNNEIDAKDKSLLDEYSLHDAFTKMVAQRNDSIKEFIANKRDDLAEKEKQEIEVINKYLKELPVSSAEDLKTKATEYLKQLQESEPNLQLKQLFGKVDWDALTKDWKASQKSIRTTIVSEFKNIFKS</sequence>
<dbReference type="VEuPathDB" id="FungiDB:GW608_L12551"/>
<dbReference type="EMBL" id="LLZZ01000132">
    <property type="protein sequence ID" value="KTB01108.1"/>
    <property type="molecule type" value="Genomic_DNA"/>
</dbReference>
<evidence type="ECO:0000313" key="5">
    <source>
        <dbReference type="EMBL" id="KTB12542.1"/>
    </source>
</evidence>
<evidence type="ECO:0000313" key="6">
    <source>
        <dbReference type="Proteomes" id="UP000054886"/>
    </source>
</evidence>
<dbReference type="PANTHER" id="PTHR28055">
    <property type="entry name" value="ALTERED INHERITANCE OF MITOCHONDRIA PROTEIN 41, MITOCHONDRIAL"/>
    <property type="match status" value="1"/>
</dbReference>
<proteinExistence type="inferred from homology"/>
<dbReference type="Proteomes" id="UP000054886">
    <property type="component" value="Unassembled WGS sequence"/>
</dbReference>
<comment type="caution">
    <text evidence="4">The sequence shown here is derived from an EMBL/GenBank/DDBJ whole genome shotgun (WGS) entry which is preliminary data.</text>
</comment>
<dbReference type="VEuPathDB" id="FungiDB:CAGL0L02717g"/>
<name>A0A0W0D9P2_CANGB</name>
<dbReference type="EMBL" id="LLZZ01000020">
    <property type="protein sequence ID" value="KTB12542.1"/>
    <property type="molecule type" value="Genomic_DNA"/>
</dbReference>
<dbReference type="GO" id="GO:0016884">
    <property type="term" value="F:carbon-nitrogen ligase activity, with glutamine as amido-N-donor"/>
    <property type="evidence" value="ECO:0007669"/>
    <property type="project" value="UniProtKB-UniRule"/>
</dbReference>
<gene>
    <name evidence="3" type="primary">AIM41</name>
    <name evidence="5" type="ORF">AO440_004459</name>
    <name evidence="4" type="ORF">AO440_004547</name>
</gene>
<dbReference type="VEuPathDB" id="FungiDB:GVI51_L02497"/>
<dbReference type="VEuPathDB" id="FungiDB:B1J91_L02717g"/>
<evidence type="ECO:0000256" key="2">
    <source>
        <dbReference type="ARBA" id="ARBA00023128"/>
    </source>
</evidence>
<dbReference type="InterPro" id="IPR019004">
    <property type="entry name" value="YqeY/Aim41"/>
</dbReference>
<reference evidence="4 6" key="1">
    <citation type="submission" date="2015-10" db="EMBL/GenBank/DDBJ databases">
        <title>Draft genomes sequences of Candida glabrata isolates 1A, 1B, 2A, 2B, 3A and 3B.</title>
        <authorList>
            <person name="Haavelsrud O.E."/>
            <person name="Gaustad P."/>
        </authorList>
    </citation>
    <scope>NUCLEOTIDE SEQUENCE [LARGE SCALE GENOMIC DNA]</scope>
    <source>
        <strain evidence="4">910700640</strain>
    </source>
</reference>
<dbReference type="AlphaFoldDB" id="A0A0W0D9P2"/>
<keyword evidence="2 3" id="KW-0496">Mitochondrion</keyword>